<dbReference type="Proteomes" id="UP001156703">
    <property type="component" value="Unassembled WGS sequence"/>
</dbReference>
<evidence type="ECO:0000313" key="6">
    <source>
        <dbReference type="EMBL" id="GLR46689.1"/>
    </source>
</evidence>
<protein>
    <recommendedName>
        <fullName evidence="8">Intracellular septation protein A</fullName>
    </recommendedName>
</protein>
<feature type="transmembrane region" description="Helical" evidence="5">
    <location>
        <begin position="224"/>
        <end position="242"/>
    </location>
</feature>
<feature type="transmembrane region" description="Helical" evidence="5">
    <location>
        <begin position="168"/>
        <end position="186"/>
    </location>
</feature>
<dbReference type="RefSeq" id="WP_029941761.1">
    <property type="nucleotide sequence ID" value="NZ_BSOO01000003.1"/>
</dbReference>
<evidence type="ECO:0000256" key="3">
    <source>
        <dbReference type="ARBA" id="ARBA00022989"/>
    </source>
</evidence>
<evidence type="ECO:0000256" key="5">
    <source>
        <dbReference type="SAM" id="Phobius"/>
    </source>
</evidence>
<accession>A0ABQ5Z7D2</accession>
<feature type="transmembrane region" description="Helical" evidence="5">
    <location>
        <begin position="193"/>
        <end position="212"/>
    </location>
</feature>
<keyword evidence="1" id="KW-1003">Cell membrane</keyword>
<keyword evidence="3 5" id="KW-1133">Transmembrane helix</keyword>
<evidence type="ECO:0000256" key="4">
    <source>
        <dbReference type="ARBA" id="ARBA00023136"/>
    </source>
</evidence>
<evidence type="ECO:0000313" key="7">
    <source>
        <dbReference type="Proteomes" id="UP001156703"/>
    </source>
</evidence>
<dbReference type="EMBL" id="BSOO01000003">
    <property type="protein sequence ID" value="GLR46689.1"/>
    <property type="molecule type" value="Genomic_DNA"/>
</dbReference>
<evidence type="ECO:0000256" key="1">
    <source>
        <dbReference type="ARBA" id="ARBA00022475"/>
    </source>
</evidence>
<feature type="transmembrane region" description="Helical" evidence="5">
    <location>
        <begin position="290"/>
        <end position="310"/>
    </location>
</feature>
<dbReference type="PANTHER" id="PTHR36917">
    <property type="entry name" value="INTRACELLULAR SEPTATION PROTEIN A-RELATED"/>
    <property type="match status" value="1"/>
</dbReference>
<dbReference type="Pfam" id="PF04279">
    <property type="entry name" value="IspA"/>
    <property type="match status" value="1"/>
</dbReference>
<sequence length="323" mass="34817">MDPTGTHSPATTGKPLWVYKRRFALGVIHECWVLVESRMSGLASRLIVDGDEVAHDRTPASGPDAVRNHRLAHRLPDGRALEVEAGYINWYNIGIAVRVDGALVHESHPGKAIAFPARLARTMTQQRGDGQPAYDPDKLKRNKVPIAVDIATGILFFLVAKFTDLKTAALVGAAVGIALLVVQRFVKVDLVGGMALFGIVMLLVSAGFAIAFEDEAVIKQRSTIVGLIGAACFLFDGLVLKGRKLGAGLNRYMAFADIDERRLAIGMGLVGLVMAGGNSLVAWAFSTDFWLVYTTFLDIPVSMVLVLWAIGWSRAPARVAAAR</sequence>
<organism evidence="6 7">
    <name type="scientific">Sphingomonas astaxanthinifaciens DSM 22298</name>
    <dbReference type="NCBI Taxonomy" id="1123267"/>
    <lineage>
        <taxon>Bacteria</taxon>
        <taxon>Pseudomonadati</taxon>
        <taxon>Pseudomonadota</taxon>
        <taxon>Alphaproteobacteria</taxon>
        <taxon>Sphingomonadales</taxon>
        <taxon>Sphingomonadaceae</taxon>
        <taxon>Sphingomonas</taxon>
    </lineage>
</organism>
<keyword evidence="4 5" id="KW-0472">Membrane</keyword>
<gene>
    <name evidence="6" type="ORF">GCM10007925_04000</name>
</gene>
<keyword evidence="7" id="KW-1185">Reference proteome</keyword>
<evidence type="ECO:0000256" key="2">
    <source>
        <dbReference type="ARBA" id="ARBA00022692"/>
    </source>
</evidence>
<dbReference type="InterPro" id="IPR006008">
    <property type="entry name" value="YciB"/>
</dbReference>
<evidence type="ECO:0008006" key="8">
    <source>
        <dbReference type="Google" id="ProtNLM"/>
    </source>
</evidence>
<feature type="transmembrane region" description="Helical" evidence="5">
    <location>
        <begin position="263"/>
        <end position="284"/>
    </location>
</feature>
<reference evidence="7" key="1">
    <citation type="journal article" date="2019" name="Int. J. Syst. Evol. Microbiol.">
        <title>The Global Catalogue of Microorganisms (GCM) 10K type strain sequencing project: providing services to taxonomists for standard genome sequencing and annotation.</title>
        <authorList>
            <consortium name="The Broad Institute Genomics Platform"/>
            <consortium name="The Broad Institute Genome Sequencing Center for Infectious Disease"/>
            <person name="Wu L."/>
            <person name="Ma J."/>
        </authorList>
    </citation>
    <scope>NUCLEOTIDE SEQUENCE [LARGE SCALE GENOMIC DNA]</scope>
    <source>
        <strain evidence="7">NBRC 102146</strain>
    </source>
</reference>
<dbReference type="PANTHER" id="PTHR36917:SF1">
    <property type="entry name" value="INNER MEMBRANE-SPANNING PROTEIN YCIB"/>
    <property type="match status" value="1"/>
</dbReference>
<name>A0ABQ5Z7D2_9SPHN</name>
<proteinExistence type="predicted"/>
<keyword evidence="2 5" id="KW-0812">Transmembrane</keyword>
<comment type="caution">
    <text evidence="6">The sequence shown here is derived from an EMBL/GenBank/DDBJ whole genome shotgun (WGS) entry which is preliminary data.</text>
</comment>